<evidence type="ECO:0008006" key="11">
    <source>
        <dbReference type="Google" id="ProtNLM"/>
    </source>
</evidence>
<comment type="similarity">
    <text evidence="2 7">Belongs to the cytochrome P450 family.</text>
</comment>
<keyword evidence="7" id="KW-0503">Monooxygenase</keyword>
<dbReference type="GO" id="GO:0016705">
    <property type="term" value="F:oxidoreductase activity, acting on paired donors, with incorporation or reduction of molecular oxygen"/>
    <property type="evidence" value="ECO:0007669"/>
    <property type="project" value="InterPro"/>
</dbReference>
<dbReference type="Pfam" id="PF00067">
    <property type="entry name" value="p450"/>
    <property type="match status" value="1"/>
</dbReference>
<keyword evidence="5 6" id="KW-0408">Iron</keyword>
<dbReference type="PANTHER" id="PTHR24305:SF166">
    <property type="entry name" value="CYTOCHROME P450 12A4, MITOCHONDRIAL-RELATED"/>
    <property type="match status" value="1"/>
</dbReference>
<evidence type="ECO:0000256" key="6">
    <source>
        <dbReference type="PIRSR" id="PIRSR602401-1"/>
    </source>
</evidence>
<evidence type="ECO:0000256" key="4">
    <source>
        <dbReference type="ARBA" id="ARBA00022723"/>
    </source>
</evidence>
<evidence type="ECO:0000256" key="8">
    <source>
        <dbReference type="SAM" id="Phobius"/>
    </source>
</evidence>
<reference evidence="9" key="1">
    <citation type="submission" date="2017-09" db="EMBL/GenBank/DDBJ databases">
        <title>Polyketide synthases of a Diaporthe helianthi virulent isolate.</title>
        <authorList>
            <person name="Baroncelli R."/>
        </authorList>
    </citation>
    <scope>NUCLEOTIDE SEQUENCE [LARGE SCALE GENOMIC DNA]</scope>
    <source>
        <strain evidence="9">7/96</strain>
    </source>
</reference>
<dbReference type="Gene3D" id="1.10.630.10">
    <property type="entry name" value="Cytochrome P450"/>
    <property type="match status" value="1"/>
</dbReference>
<dbReference type="InterPro" id="IPR017972">
    <property type="entry name" value="Cyt_P450_CS"/>
</dbReference>
<dbReference type="GO" id="GO:0005506">
    <property type="term" value="F:iron ion binding"/>
    <property type="evidence" value="ECO:0007669"/>
    <property type="project" value="InterPro"/>
</dbReference>
<evidence type="ECO:0000256" key="2">
    <source>
        <dbReference type="ARBA" id="ARBA00010617"/>
    </source>
</evidence>
<name>A0A2P5HHD3_DIAHE</name>
<organism evidence="9 10">
    <name type="scientific">Diaporthe helianthi</name>
    <dbReference type="NCBI Taxonomy" id="158607"/>
    <lineage>
        <taxon>Eukaryota</taxon>
        <taxon>Fungi</taxon>
        <taxon>Dikarya</taxon>
        <taxon>Ascomycota</taxon>
        <taxon>Pezizomycotina</taxon>
        <taxon>Sordariomycetes</taxon>
        <taxon>Sordariomycetidae</taxon>
        <taxon>Diaporthales</taxon>
        <taxon>Diaporthaceae</taxon>
        <taxon>Diaporthe</taxon>
    </lineage>
</organism>
<dbReference type="InterPro" id="IPR001128">
    <property type="entry name" value="Cyt_P450"/>
</dbReference>
<keyword evidence="3 6" id="KW-0349">Heme</keyword>
<keyword evidence="8" id="KW-1133">Transmembrane helix</keyword>
<dbReference type="GO" id="GO:0020037">
    <property type="term" value="F:heme binding"/>
    <property type="evidence" value="ECO:0007669"/>
    <property type="project" value="InterPro"/>
</dbReference>
<evidence type="ECO:0000313" key="9">
    <source>
        <dbReference type="EMBL" id="POS69663.1"/>
    </source>
</evidence>
<evidence type="ECO:0000256" key="5">
    <source>
        <dbReference type="ARBA" id="ARBA00023004"/>
    </source>
</evidence>
<keyword evidence="8" id="KW-0472">Membrane</keyword>
<dbReference type="PRINTS" id="PR00463">
    <property type="entry name" value="EP450I"/>
</dbReference>
<dbReference type="InterPro" id="IPR050121">
    <property type="entry name" value="Cytochrome_P450_monoxygenase"/>
</dbReference>
<dbReference type="AlphaFoldDB" id="A0A2P5HHD3"/>
<dbReference type="SUPFAM" id="SSF48264">
    <property type="entry name" value="Cytochrome P450"/>
    <property type="match status" value="1"/>
</dbReference>
<comment type="caution">
    <text evidence="9">The sequence shown here is derived from an EMBL/GenBank/DDBJ whole genome shotgun (WGS) entry which is preliminary data.</text>
</comment>
<keyword evidence="10" id="KW-1185">Reference proteome</keyword>
<dbReference type="InterPro" id="IPR002401">
    <property type="entry name" value="Cyt_P450_E_grp-I"/>
</dbReference>
<keyword evidence="8" id="KW-0812">Transmembrane</keyword>
<gene>
    <name evidence="9" type="ORF">DHEL01_v211942</name>
</gene>
<dbReference type="InterPro" id="IPR036396">
    <property type="entry name" value="Cyt_P450_sf"/>
</dbReference>
<evidence type="ECO:0000256" key="3">
    <source>
        <dbReference type="ARBA" id="ARBA00022617"/>
    </source>
</evidence>
<dbReference type="GO" id="GO:0004497">
    <property type="term" value="F:monooxygenase activity"/>
    <property type="evidence" value="ECO:0007669"/>
    <property type="project" value="UniProtKB-KW"/>
</dbReference>
<evidence type="ECO:0000313" key="10">
    <source>
        <dbReference type="Proteomes" id="UP000094444"/>
    </source>
</evidence>
<dbReference type="STRING" id="158607.A0A2P5HHD3"/>
<dbReference type="PRINTS" id="PR00385">
    <property type="entry name" value="P450"/>
</dbReference>
<protein>
    <recommendedName>
        <fullName evidence="11">Cytochrome P450</fullName>
    </recommendedName>
</protein>
<dbReference type="PANTHER" id="PTHR24305">
    <property type="entry name" value="CYTOCHROME P450"/>
    <property type="match status" value="1"/>
</dbReference>
<sequence>MDSASVQNMTSINMKPSWYYDALLNFGWHEAGLLLVIAIITNFCYNLYLHPLRKVPGPFLARATELWRTRKYASGQWHQDILGLHRKYGPVVRISPNEVSFVDRAALEQVYGHSTGTDKSWWYNAWGAKDTGTLLFNTTNAREHAFLRKRVAAAYSKTAIMTQEAKVQQVLDHLWGRFRQFAQDGQEIDLQVWANYLGFDVVSQVGIGGPLGFIDNGDATGLLRSIHQIFYIKGSFGYLPGQMQFLQWPMVQALIKRLGGPKGPELFRVWRMEQVRSRMKEDPDKASERGRDLLDHFISMKEADGSPATERSVLAEIGGLVGAGADTAAVGIAVVLGQLMEHPDDLVTLRREVDTAYHELARTGRRDPSDLGLREMERLPFLNACVQEATRLCPSIVWQLPREAPKTGITIAGHYIPPGATLGMSPMAHNRSKDIFGDDADEWRPQRWLPQGEGTDGQAAKSEQQRKMDKYNVLFGYGTRVCIGRHLATMEMIKFVGQFIRQFEFEPRNKTSPYQRRSQFWCLQENFWGRLKMRNHDAEQAI</sequence>
<dbReference type="OrthoDB" id="3934656at2759"/>
<feature type="transmembrane region" description="Helical" evidence="8">
    <location>
        <begin position="26"/>
        <end position="48"/>
    </location>
</feature>
<keyword evidence="7" id="KW-0560">Oxidoreductase</keyword>
<keyword evidence="4 6" id="KW-0479">Metal-binding</keyword>
<dbReference type="PROSITE" id="PS00086">
    <property type="entry name" value="CYTOCHROME_P450"/>
    <property type="match status" value="1"/>
</dbReference>
<feature type="binding site" description="axial binding residue" evidence="6">
    <location>
        <position position="482"/>
    </location>
    <ligand>
        <name>heme</name>
        <dbReference type="ChEBI" id="CHEBI:30413"/>
    </ligand>
    <ligandPart>
        <name>Fe</name>
        <dbReference type="ChEBI" id="CHEBI:18248"/>
    </ligandPart>
</feature>
<comment type="cofactor">
    <cofactor evidence="1 6">
        <name>heme</name>
        <dbReference type="ChEBI" id="CHEBI:30413"/>
    </cofactor>
</comment>
<evidence type="ECO:0000256" key="1">
    <source>
        <dbReference type="ARBA" id="ARBA00001971"/>
    </source>
</evidence>
<dbReference type="InParanoid" id="A0A2P5HHD3"/>
<proteinExistence type="inferred from homology"/>
<accession>A0A2P5HHD3</accession>
<evidence type="ECO:0000256" key="7">
    <source>
        <dbReference type="RuleBase" id="RU000461"/>
    </source>
</evidence>
<dbReference type="EMBL" id="MAVT02002088">
    <property type="protein sequence ID" value="POS69663.1"/>
    <property type="molecule type" value="Genomic_DNA"/>
</dbReference>
<dbReference type="Proteomes" id="UP000094444">
    <property type="component" value="Unassembled WGS sequence"/>
</dbReference>